<accession>A0A9Q6P4E5</accession>
<dbReference type="InterPro" id="IPR050400">
    <property type="entry name" value="Bact_Cytoskel_RodZ"/>
</dbReference>
<keyword evidence="1" id="KW-1133">Transmembrane helix</keyword>
<evidence type="ECO:0000313" key="5">
    <source>
        <dbReference type="Proteomes" id="UP000297565"/>
    </source>
</evidence>
<gene>
    <name evidence="4" type="ORF">E2R48_03485</name>
    <name evidence="3" type="ORF">JFL49_07990</name>
</gene>
<dbReference type="GO" id="GO:0003677">
    <property type="term" value="F:DNA binding"/>
    <property type="evidence" value="ECO:0007669"/>
    <property type="project" value="InterPro"/>
</dbReference>
<evidence type="ECO:0000313" key="3">
    <source>
        <dbReference type="EMBL" id="QQF81992.1"/>
    </source>
</evidence>
<dbReference type="InterPro" id="IPR010982">
    <property type="entry name" value="Lambda_DNA-bd_dom_sf"/>
</dbReference>
<reference evidence="3 6" key="2">
    <citation type="submission" date="2020-12" db="EMBL/GenBank/DDBJ databases">
        <title>ASc-MMNZ-VFA-070.</title>
        <authorList>
            <person name="Schryvers A."/>
            <person name="Mostafa Nazari M."/>
            <person name="Farshchi Andisi V."/>
            <person name="Timsit E."/>
            <person name="Walter Morck D."/>
        </authorList>
    </citation>
    <scope>NUCLEOTIDE SEQUENCE [LARGE SCALE GENOMIC DNA]</scope>
    <source>
        <strain evidence="3 6">ASc-MMNZ-VFA-070</strain>
    </source>
</reference>
<dbReference type="PANTHER" id="PTHR34475:SF1">
    <property type="entry name" value="CYTOSKELETON PROTEIN RODZ"/>
    <property type="match status" value="1"/>
</dbReference>
<dbReference type="InterPro" id="IPR025194">
    <property type="entry name" value="RodZ-like_C"/>
</dbReference>
<evidence type="ECO:0000256" key="1">
    <source>
        <dbReference type="SAM" id="Phobius"/>
    </source>
</evidence>
<dbReference type="Proteomes" id="UP000297565">
    <property type="component" value="Unassembled WGS sequence"/>
</dbReference>
<evidence type="ECO:0000259" key="2">
    <source>
        <dbReference type="Pfam" id="PF13464"/>
    </source>
</evidence>
<keyword evidence="1" id="KW-0472">Membrane</keyword>
<reference evidence="4 5" key="1">
    <citation type="submission" date="2019-03" db="EMBL/GenBank/DDBJ databases">
        <title>Horizontal Gene Transfer Machinery in Histophilus somni.</title>
        <authorList>
            <person name="Mostafa Nazari M."/>
            <person name="Liljebjelke K."/>
        </authorList>
    </citation>
    <scope>NUCLEOTIDE SEQUENCE [LARGE SCALE GENOMIC DNA]</scope>
    <source>
        <strain evidence="4 5">UOC-EPH-KLM-04</strain>
    </source>
</reference>
<dbReference type="AlphaFoldDB" id="A0A9Q6P4E5"/>
<evidence type="ECO:0000313" key="4">
    <source>
        <dbReference type="EMBL" id="TEW30585.1"/>
    </source>
</evidence>
<keyword evidence="1" id="KW-0812">Transmembrane</keyword>
<feature type="transmembrane region" description="Helical" evidence="1">
    <location>
        <begin position="118"/>
        <end position="139"/>
    </location>
</feature>
<name>A0A9Q6P4E5_HISSO</name>
<keyword evidence="6" id="KW-1185">Reference proteome</keyword>
<dbReference type="Gene3D" id="1.10.260.40">
    <property type="entry name" value="lambda repressor-like DNA-binding domains"/>
    <property type="match status" value="1"/>
</dbReference>
<dbReference type="EMBL" id="SNRV01000004">
    <property type="protein sequence ID" value="TEW30585.1"/>
    <property type="molecule type" value="Genomic_DNA"/>
</dbReference>
<organism evidence="3 6">
    <name type="scientific">Histophilus somni</name>
    <name type="common">Haemophilus somnus</name>
    <dbReference type="NCBI Taxonomy" id="731"/>
    <lineage>
        <taxon>Bacteria</taxon>
        <taxon>Pseudomonadati</taxon>
        <taxon>Pseudomonadota</taxon>
        <taxon>Gammaproteobacteria</taxon>
        <taxon>Pasteurellales</taxon>
        <taxon>Pasteurellaceae</taxon>
        <taxon>Histophilus</taxon>
    </lineage>
</organism>
<dbReference type="Pfam" id="PF13464">
    <property type="entry name" value="RodZ_C"/>
    <property type="match status" value="1"/>
</dbReference>
<dbReference type="Pfam" id="PF13413">
    <property type="entry name" value="HTH_25"/>
    <property type="match status" value="1"/>
</dbReference>
<proteinExistence type="predicted"/>
<dbReference type="RefSeq" id="WP_011608559.1">
    <property type="nucleotide sequence ID" value="NZ_CP018803.1"/>
</dbReference>
<dbReference type="InterPro" id="IPR001387">
    <property type="entry name" value="Cro/C1-type_HTH"/>
</dbReference>
<feature type="domain" description="Cytoskeleton protein RodZ-like C-terminal" evidence="2">
    <location>
        <begin position="252"/>
        <end position="316"/>
    </location>
</feature>
<dbReference type="Proteomes" id="UP000595373">
    <property type="component" value="Chromosome"/>
</dbReference>
<dbReference type="OrthoDB" id="9790252at2"/>
<dbReference type="EMBL" id="CP066558">
    <property type="protein sequence ID" value="QQF81992.1"/>
    <property type="molecule type" value="Genomic_DNA"/>
</dbReference>
<evidence type="ECO:0000313" key="6">
    <source>
        <dbReference type="Proteomes" id="UP000595373"/>
    </source>
</evidence>
<sequence>MTNLTEKLEETASNNELLLGERFRMAREKLQLSLDDVSKQINLRPAILQLLENNEFTHKSIPTTFMKGYVRNYAKFLRIPEEIWTKAISSVEENTRHNLGKNTCLMKAVNGHSSHGRWIGYVTVLVLLIVSGMTALWWWGNYQKSNQERDTFVQHYVENVPSERIEIQADQVLEKNLTIPVEKPQVVSVNETTVVNKDSMAENKLTSVSTQEQSAVQNPQEIVSNKTSETEKTVKNTETFVGGDLQIEIIGASCWISVKDAKHKVLAQKEYKQGEVLVFTDGSPYSLIIGAPSNVKITYKGEHYPLKVDGRVAKFKLQ</sequence>
<dbReference type="PANTHER" id="PTHR34475">
    <property type="match status" value="1"/>
</dbReference>
<dbReference type="CDD" id="cd00093">
    <property type="entry name" value="HTH_XRE"/>
    <property type="match status" value="1"/>
</dbReference>
<protein>
    <submittedName>
        <fullName evidence="3">Helix-turn-helix domain-containing protein</fullName>
    </submittedName>
</protein>